<feature type="domain" description="Beta-lactamase-related" evidence="1">
    <location>
        <begin position="33"/>
        <end position="199"/>
    </location>
</feature>
<dbReference type="PANTHER" id="PTHR43319:SF4">
    <property type="entry name" value="BETA-LACTAMASE DOMAIN-CONTAINING PROTEIN 2"/>
    <property type="match status" value="1"/>
</dbReference>
<dbReference type="EMBL" id="UZAM01013398">
    <property type="protein sequence ID" value="VDP27581.1"/>
    <property type="molecule type" value="Genomic_DNA"/>
</dbReference>
<gene>
    <name evidence="2" type="ORF">SBAD_LOCUS9955</name>
</gene>
<dbReference type="AlphaFoldDB" id="A0A183J257"/>
<dbReference type="InterPro" id="IPR012338">
    <property type="entry name" value="Beta-lactam/transpept-like"/>
</dbReference>
<evidence type="ECO:0000313" key="4">
    <source>
        <dbReference type="WBParaSite" id="SBAD_0001030701-mRNA-1"/>
    </source>
</evidence>
<reference evidence="2 3" key="2">
    <citation type="submission" date="2018-11" db="EMBL/GenBank/DDBJ databases">
        <authorList>
            <consortium name="Pathogen Informatics"/>
        </authorList>
    </citation>
    <scope>NUCLEOTIDE SEQUENCE [LARGE SCALE GENOMIC DNA]</scope>
</reference>
<organism evidence="4">
    <name type="scientific">Soboliphyme baturini</name>
    <dbReference type="NCBI Taxonomy" id="241478"/>
    <lineage>
        <taxon>Eukaryota</taxon>
        <taxon>Metazoa</taxon>
        <taxon>Ecdysozoa</taxon>
        <taxon>Nematoda</taxon>
        <taxon>Enoplea</taxon>
        <taxon>Dorylaimia</taxon>
        <taxon>Dioctophymatida</taxon>
        <taxon>Dioctophymatoidea</taxon>
        <taxon>Soboliphymatidae</taxon>
        <taxon>Soboliphyme</taxon>
    </lineage>
</organism>
<evidence type="ECO:0000313" key="3">
    <source>
        <dbReference type="Proteomes" id="UP000270296"/>
    </source>
</evidence>
<evidence type="ECO:0000259" key="1">
    <source>
        <dbReference type="Pfam" id="PF00144"/>
    </source>
</evidence>
<accession>A0A183J257</accession>
<sequence length="217" mass="24653">MGDKTAIHDKLTDMSAAEVVRSPDQENFWNGLETDGAAFALYRDGELVVDIWGGYADFDSLKKWEKDTMGMWFSTTKAVIALCIALLVDRKLMDYDDLVIKHWPEFGSNGKINITVQMILSHKAGLAALDEEVTLEIARDWKALSKILEKQKPYSPPGQRRIYHAFTFGWLMDQIVRRVDPQHRGIGRFFSEEIAKPHGKSEFSGFVVIGLKECNLK</sequence>
<protein>
    <submittedName>
        <fullName evidence="4">Beta-lactamase domain-containing protein</fullName>
    </submittedName>
</protein>
<dbReference type="InterPro" id="IPR052907">
    <property type="entry name" value="Beta-lactamase/esterase"/>
</dbReference>
<dbReference type="Gene3D" id="3.40.710.10">
    <property type="entry name" value="DD-peptidase/beta-lactamase superfamily"/>
    <property type="match status" value="1"/>
</dbReference>
<dbReference type="Proteomes" id="UP000270296">
    <property type="component" value="Unassembled WGS sequence"/>
</dbReference>
<dbReference type="InterPro" id="IPR001466">
    <property type="entry name" value="Beta-lactam-related"/>
</dbReference>
<dbReference type="WBParaSite" id="SBAD_0001030701-mRNA-1">
    <property type="protein sequence ID" value="SBAD_0001030701-mRNA-1"/>
    <property type="gene ID" value="SBAD_0001030701"/>
</dbReference>
<dbReference type="PANTHER" id="PTHR43319">
    <property type="entry name" value="BETA-LACTAMASE-RELATED"/>
    <property type="match status" value="1"/>
</dbReference>
<dbReference type="SUPFAM" id="SSF56601">
    <property type="entry name" value="beta-lactamase/transpeptidase-like"/>
    <property type="match status" value="1"/>
</dbReference>
<name>A0A183J257_9BILA</name>
<dbReference type="Pfam" id="PF00144">
    <property type="entry name" value="Beta-lactamase"/>
    <property type="match status" value="1"/>
</dbReference>
<dbReference type="OrthoDB" id="5946976at2759"/>
<reference evidence="4" key="1">
    <citation type="submission" date="2016-06" db="UniProtKB">
        <authorList>
            <consortium name="WormBaseParasite"/>
        </authorList>
    </citation>
    <scope>IDENTIFICATION</scope>
</reference>
<evidence type="ECO:0000313" key="2">
    <source>
        <dbReference type="EMBL" id="VDP27581.1"/>
    </source>
</evidence>
<proteinExistence type="predicted"/>
<keyword evidence="3" id="KW-1185">Reference proteome</keyword>